<dbReference type="EMBL" id="AGRW01000054">
    <property type="protein sequence ID" value="EIC00716.1"/>
    <property type="molecule type" value="Genomic_DNA"/>
</dbReference>
<dbReference type="PROSITE" id="PS51918">
    <property type="entry name" value="RADICAL_SAM"/>
    <property type="match status" value="1"/>
</dbReference>
<keyword evidence="5" id="KW-1185">Reference proteome</keyword>
<sequence>MESSLYIHIPFCRKKCDYCDFFSVPCRLVGDDYINAVRAEIMDSASRFGITSWGTVYVGGGTPSLLSPMQLSRLFEGIRAAAPLSSGCEVTVEMNPEGVRGDFVAACSEIGVNRISLGIQSLDDGALRSVHRGCMGETAIGALSLLESCWGGSLSVDFIAGLPSQGTDEFGRQFGILRDFKKINHVSLYTLTVEDETPLGRLVSSGAVDFSQDDADSLWMLGRDVLESEGFFQYEVSNFARRGCESRHNSVYWHSGAYVGCGAGASGTWYFPGRGERWTNRADIDSYVRYWLGGGGEVPRDMEILDMRTMQFEFLMMGFRLREGISAAEFSRRFPSGLSSYQSSDGRLFGDVFAGWKERALAGERNGRLFLTRDGILLLNRFLEELL</sequence>
<evidence type="ECO:0000256" key="1">
    <source>
        <dbReference type="ARBA" id="ARBA00006100"/>
    </source>
</evidence>
<dbReference type="NCBIfam" id="TIGR00539">
    <property type="entry name" value="hemN_rel"/>
    <property type="match status" value="1"/>
</dbReference>
<dbReference type="InterPro" id="IPR010723">
    <property type="entry name" value="HemN_C"/>
</dbReference>
<keyword evidence="2" id="KW-0408">Iron</keyword>
<comment type="subcellular location">
    <subcellularLocation>
        <location evidence="2">Cytoplasm</location>
    </subcellularLocation>
</comment>
<dbReference type="STRING" id="907348.TresaDRAFT_0189"/>
<dbReference type="GO" id="GO:0006779">
    <property type="term" value="P:porphyrin-containing compound biosynthetic process"/>
    <property type="evidence" value="ECO:0007669"/>
    <property type="project" value="InterPro"/>
</dbReference>
<dbReference type="InterPro" id="IPR004559">
    <property type="entry name" value="HemW-like"/>
</dbReference>
<evidence type="ECO:0000256" key="2">
    <source>
        <dbReference type="RuleBase" id="RU364116"/>
    </source>
</evidence>
<dbReference type="Pfam" id="PF04055">
    <property type="entry name" value="Radical_SAM"/>
    <property type="match status" value="1"/>
</dbReference>
<dbReference type="SFLD" id="SFLDF00562">
    <property type="entry name" value="HemN-like__clustered_with_heat"/>
    <property type="match status" value="1"/>
</dbReference>
<dbReference type="Gene3D" id="3.80.30.20">
    <property type="entry name" value="tm_1862 like domain"/>
    <property type="match status" value="1"/>
</dbReference>
<protein>
    <recommendedName>
        <fullName evidence="2">Heme chaperone HemW</fullName>
    </recommendedName>
</protein>
<dbReference type="PANTHER" id="PTHR13932:SF5">
    <property type="entry name" value="RADICAL S-ADENOSYL METHIONINE DOMAIN-CONTAINING PROTEIN 1, MITOCHONDRIAL"/>
    <property type="match status" value="1"/>
</dbReference>
<reference evidence="4 5" key="1">
    <citation type="submission" date="2011-09" db="EMBL/GenBank/DDBJ databases">
        <title>The draft genome of Treponema saccharophilum DSM 2985.</title>
        <authorList>
            <consortium name="US DOE Joint Genome Institute (JGI-PGF)"/>
            <person name="Lucas S."/>
            <person name="Copeland A."/>
            <person name="Lapidus A."/>
            <person name="Glavina del Rio T."/>
            <person name="Dalin E."/>
            <person name="Tice H."/>
            <person name="Bruce D."/>
            <person name="Goodwin L."/>
            <person name="Pitluck S."/>
            <person name="Peters L."/>
            <person name="Kyrpides N."/>
            <person name="Mavromatis K."/>
            <person name="Ivanova N."/>
            <person name="Markowitz V."/>
            <person name="Cheng J.-F."/>
            <person name="Hugenholtz P."/>
            <person name="Woyke T."/>
            <person name="Wu D."/>
            <person name="Gronow S."/>
            <person name="Wellnitz S."/>
            <person name="Brambilla E."/>
            <person name="Klenk H.-P."/>
            <person name="Eisen J.A."/>
        </authorList>
    </citation>
    <scope>NUCLEOTIDE SEQUENCE [LARGE SCALE GENOMIC DNA]</scope>
    <source>
        <strain evidence="4 5">DSM 2985</strain>
    </source>
</reference>
<dbReference type="Pfam" id="PF06969">
    <property type="entry name" value="HemN_C"/>
    <property type="match status" value="1"/>
</dbReference>
<dbReference type="InterPro" id="IPR034505">
    <property type="entry name" value="Coproporphyrinogen-III_oxidase"/>
</dbReference>
<dbReference type="eggNOG" id="COG0635">
    <property type="taxonomic scope" value="Bacteria"/>
</dbReference>
<dbReference type="GO" id="GO:0046872">
    <property type="term" value="F:metal ion binding"/>
    <property type="evidence" value="ECO:0007669"/>
    <property type="project" value="UniProtKB-UniRule"/>
</dbReference>
<dbReference type="InterPro" id="IPR007197">
    <property type="entry name" value="rSAM"/>
</dbReference>
<dbReference type="InterPro" id="IPR006638">
    <property type="entry name" value="Elp3/MiaA/NifB-like_rSAM"/>
</dbReference>
<dbReference type="PANTHER" id="PTHR13932">
    <property type="entry name" value="COPROPORPHYRINIGEN III OXIDASE"/>
    <property type="match status" value="1"/>
</dbReference>
<keyword evidence="2" id="KW-0963">Cytoplasm</keyword>
<keyword evidence="2" id="KW-0479">Metal-binding</keyword>
<dbReference type="SMART" id="SM00729">
    <property type="entry name" value="Elp3"/>
    <property type="match status" value="1"/>
</dbReference>
<dbReference type="SUPFAM" id="SSF102114">
    <property type="entry name" value="Radical SAM enzymes"/>
    <property type="match status" value="1"/>
</dbReference>
<comment type="function">
    <text evidence="2">Probably acts as a heme chaperone, transferring heme to an unknown acceptor. Binds one molecule of heme per monomer, possibly covalently. Binds 1 [4Fe-4S] cluster. The cluster is coordinated with 3 cysteines and an exchangeable S-adenosyl-L-methionine.</text>
</comment>
<dbReference type="AlphaFoldDB" id="H7EP83"/>
<keyword evidence="2" id="KW-0949">S-adenosyl-L-methionine</keyword>
<dbReference type="PATRIC" id="fig|907348.3.peg.2775"/>
<dbReference type="InterPro" id="IPR058240">
    <property type="entry name" value="rSAM_sf"/>
</dbReference>
<dbReference type="OrthoDB" id="9808022at2"/>
<evidence type="ECO:0000259" key="3">
    <source>
        <dbReference type="PROSITE" id="PS51918"/>
    </source>
</evidence>
<evidence type="ECO:0000313" key="5">
    <source>
        <dbReference type="Proteomes" id="UP000003571"/>
    </source>
</evidence>
<dbReference type="GO" id="GO:0005737">
    <property type="term" value="C:cytoplasm"/>
    <property type="evidence" value="ECO:0007669"/>
    <property type="project" value="UniProtKB-SubCell"/>
</dbReference>
<keyword evidence="2" id="KW-0349">Heme</keyword>
<dbReference type="GO" id="GO:0051539">
    <property type="term" value="F:4 iron, 4 sulfur cluster binding"/>
    <property type="evidence" value="ECO:0007669"/>
    <property type="project" value="UniProtKB-UniRule"/>
</dbReference>
<dbReference type="Proteomes" id="UP000003571">
    <property type="component" value="Unassembled WGS sequence"/>
</dbReference>
<name>H7EP83_9SPIR</name>
<dbReference type="SFLD" id="SFLDG01065">
    <property type="entry name" value="anaerobic_coproporphyrinogen-I"/>
    <property type="match status" value="1"/>
</dbReference>
<dbReference type="SFLD" id="SFLDS00029">
    <property type="entry name" value="Radical_SAM"/>
    <property type="match status" value="1"/>
</dbReference>
<feature type="domain" description="Radical SAM core" evidence="3">
    <location>
        <begin position="1"/>
        <end position="228"/>
    </location>
</feature>
<keyword evidence="2" id="KW-0411">Iron-sulfur</keyword>
<proteinExistence type="inferred from homology"/>
<comment type="caution">
    <text evidence="4">The sequence shown here is derived from an EMBL/GenBank/DDBJ whole genome shotgun (WGS) entry which is preliminary data.</text>
</comment>
<comment type="similarity">
    <text evidence="1">Belongs to the anaerobic coproporphyrinogen-III oxidase family. HemW subfamily.</text>
</comment>
<gene>
    <name evidence="4" type="ORF">TresaDRAFT_0189</name>
</gene>
<keyword evidence="2" id="KW-0143">Chaperone</keyword>
<evidence type="ECO:0000313" key="4">
    <source>
        <dbReference type="EMBL" id="EIC00716.1"/>
    </source>
</evidence>
<dbReference type="InterPro" id="IPR023404">
    <property type="entry name" value="rSAM_horseshoe"/>
</dbReference>
<accession>H7EP83</accession>
<keyword evidence="2" id="KW-0004">4Fe-4S</keyword>
<dbReference type="GO" id="GO:0004109">
    <property type="term" value="F:coproporphyrinogen oxidase activity"/>
    <property type="evidence" value="ECO:0007669"/>
    <property type="project" value="InterPro"/>
</dbReference>
<organism evidence="4 5">
    <name type="scientific">Treponema saccharophilum DSM 2985</name>
    <dbReference type="NCBI Taxonomy" id="907348"/>
    <lineage>
        <taxon>Bacteria</taxon>
        <taxon>Pseudomonadati</taxon>
        <taxon>Spirochaetota</taxon>
        <taxon>Spirochaetia</taxon>
        <taxon>Spirochaetales</taxon>
        <taxon>Treponemataceae</taxon>
        <taxon>Treponema</taxon>
    </lineage>
</organism>
<dbReference type="RefSeq" id="WP_002706393.1">
    <property type="nucleotide sequence ID" value="NZ_AGRW01000054.1"/>
</dbReference>